<dbReference type="PANTHER" id="PTHR44591:SF14">
    <property type="entry name" value="PROTEIN PILG"/>
    <property type="match status" value="1"/>
</dbReference>
<dbReference type="Gene3D" id="3.40.50.2300">
    <property type="match status" value="1"/>
</dbReference>
<dbReference type="InterPro" id="IPR036890">
    <property type="entry name" value="HATPase_C_sf"/>
</dbReference>
<keyword evidence="1 3" id="KW-0597">Phosphoprotein</keyword>
<keyword evidence="2" id="KW-0902">Two-component regulatory system</keyword>
<dbReference type="InterPro" id="IPR001789">
    <property type="entry name" value="Sig_transdc_resp-reg_receiver"/>
</dbReference>
<accession>A0A518C3T4</accession>
<dbReference type="Proteomes" id="UP000318626">
    <property type="component" value="Chromosome"/>
</dbReference>
<protein>
    <submittedName>
        <fullName evidence="5">Nitrogen regulation protein NR(I)</fullName>
    </submittedName>
</protein>
<gene>
    <name evidence="5" type="primary">glnG_1</name>
    <name evidence="5" type="ORF">Pan97_08880</name>
</gene>
<dbReference type="RefSeq" id="WP_196782277.1">
    <property type="nucleotide sequence ID" value="NZ_CP036289.1"/>
</dbReference>
<dbReference type="InterPro" id="IPR003594">
    <property type="entry name" value="HATPase_dom"/>
</dbReference>
<dbReference type="EMBL" id="CP036289">
    <property type="protein sequence ID" value="QDU73888.1"/>
    <property type="molecule type" value="Genomic_DNA"/>
</dbReference>
<evidence type="ECO:0000256" key="2">
    <source>
        <dbReference type="ARBA" id="ARBA00023012"/>
    </source>
</evidence>
<dbReference type="GO" id="GO:0000160">
    <property type="term" value="P:phosphorelay signal transduction system"/>
    <property type="evidence" value="ECO:0007669"/>
    <property type="project" value="UniProtKB-KW"/>
</dbReference>
<dbReference type="SUPFAM" id="SSF52172">
    <property type="entry name" value="CheY-like"/>
    <property type="match status" value="1"/>
</dbReference>
<evidence type="ECO:0000256" key="1">
    <source>
        <dbReference type="ARBA" id="ARBA00022553"/>
    </source>
</evidence>
<dbReference type="SUPFAM" id="SSF55874">
    <property type="entry name" value="ATPase domain of HSP90 chaperone/DNA topoisomerase II/histidine kinase"/>
    <property type="match status" value="1"/>
</dbReference>
<dbReference type="SMART" id="SM00448">
    <property type="entry name" value="REC"/>
    <property type="match status" value="1"/>
</dbReference>
<organism evidence="5 6">
    <name type="scientific">Bremerella volcania</name>
    <dbReference type="NCBI Taxonomy" id="2527984"/>
    <lineage>
        <taxon>Bacteria</taxon>
        <taxon>Pseudomonadati</taxon>
        <taxon>Planctomycetota</taxon>
        <taxon>Planctomycetia</taxon>
        <taxon>Pirellulales</taxon>
        <taxon>Pirellulaceae</taxon>
        <taxon>Bremerella</taxon>
    </lineage>
</organism>
<evidence type="ECO:0000259" key="4">
    <source>
        <dbReference type="PROSITE" id="PS50110"/>
    </source>
</evidence>
<feature type="domain" description="Response regulatory" evidence="4">
    <location>
        <begin position="26"/>
        <end position="143"/>
    </location>
</feature>
<dbReference type="KEGG" id="bvo:Pan97_08880"/>
<name>A0A518C3T4_9BACT</name>
<dbReference type="Pfam" id="PF13581">
    <property type="entry name" value="HATPase_c_2"/>
    <property type="match status" value="1"/>
</dbReference>
<feature type="modified residue" description="4-aspartylphosphate" evidence="3">
    <location>
        <position position="78"/>
    </location>
</feature>
<dbReference type="Pfam" id="PF00072">
    <property type="entry name" value="Response_reg"/>
    <property type="match status" value="1"/>
</dbReference>
<dbReference type="InterPro" id="IPR011006">
    <property type="entry name" value="CheY-like_superfamily"/>
</dbReference>
<proteinExistence type="predicted"/>
<dbReference type="InterPro" id="IPR050595">
    <property type="entry name" value="Bact_response_regulator"/>
</dbReference>
<dbReference type="PROSITE" id="PS50110">
    <property type="entry name" value="RESPONSE_REGULATORY"/>
    <property type="match status" value="1"/>
</dbReference>
<dbReference type="Gene3D" id="3.30.565.10">
    <property type="entry name" value="Histidine kinase-like ATPase, C-terminal domain"/>
    <property type="match status" value="1"/>
</dbReference>
<dbReference type="CDD" id="cd16936">
    <property type="entry name" value="HATPase_RsbW-like"/>
    <property type="match status" value="1"/>
</dbReference>
<evidence type="ECO:0000256" key="3">
    <source>
        <dbReference type="PROSITE-ProRule" id="PRU00169"/>
    </source>
</evidence>
<sequence>MESTQISENAKPRSGGIFVSGYEEITILVVDDTAVDRALVGGILQKNNAGNLTIHFAESGEEALEMVAAEDPDIVLTDLRMPGMDGLELVKAMRYDYPFIPCILMTAHGSEEIAAEALQQGAASYVPKKDLIQKLTSTLINVLASAHHERVAKRFDDCWHETTSHFTLANDATLIGAVTGHVQNYLQKFRGVPENELVRLGVALDEALRNAMFHGNLQLESELWASDPEKFYAEAERRQQMDPYRDRTVHFTLTCRREEVRFVVRDHGAGFDVRSQAFDPADPMQLTRPSGRGLFLIRTFMDEVNFNDVGNEITMIFRPKMGDDLAFDEVSI</sequence>
<dbReference type="PANTHER" id="PTHR44591">
    <property type="entry name" value="STRESS RESPONSE REGULATOR PROTEIN 1"/>
    <property type="match status" value="1"/>
</dbReference>
<dbReference type="CDD" id="cd00156">
    <property type="entry name" value="REC"/>
    <property type="match status" value="1"/>
</dbReference>
<dbReference type="AlphaFoldDB" id="A0A518C3T4"/>
<keyword evidence="6" id="KW-1185">Reference proteome</keyword>
<reference evidence="6" key="1">
    <citation type="submission" date="2019-02" db="EMBL/GenBank/DDBJ databases">
        <title>Deep-cultivation of Planctomycetes and their phenomic and genomic characterization uncovers novel biology.</title>
        <authorList>
            <person name="Wiegand S."/>
            <person name="Jogler M."/>
            <person name="Boedeker C."/>
            <person name="Pinto D."/>
            <person name="Vollmers J."/>
            <person name="Rivas-Marin E."/>
            <person name="Kohn T."/>
            <person name="Peeters S.H."/>
            <person name="Heuer A."/>
            <person name="Rast P."/>
            <person name="Oberbeckmann S."/>
            <person name="Bunk B."/>
            <person name="Jeske O."/>
            <person name="Meyerdierks A."/>
            <person name="Storesund J.E."/>
            <person name="Kallscheuer N."/>
            <person name="Luecker S."/>
            <person name="Lage O.M."/>
            <person name="Pohl T."/>
            <person name="Merkel B.J."/>
            <person name="Hornburger P."/>
            <person name="Mueller R.-W."/>
            <person name="Bruemmer F."/>
            <person name="Labrenz M."/>
            <person name="Spormann A.M."/>
            <person name="Op den Camp H."/>
            <person name="Overmann J."/>
            <person name="Amann R."/>
            <person name="Jetten M.S.M."/>
            <person name="Mascher T."/>
            <person name="Medema M.H."/>
            <person name="Devos D.P."/>
            <person name="Kaster A.-K."/>
            <person name="Ovreas L."/>
            <person name="Rohde M."/>
            <person name="Galperin M.Y."/>
            <person name="Jogler C."/>
        </authorList>
    </citation>
    <scope>NUCLEOTIDE SEQUENCE [LARGE SCALE GENOMIC DNA]</scope>
    <source>
        <strain evidence="6">Pan97</strain>
    </source>
</reference>
<evidence type="ECO:0000313" key="5">
    <source>
        <dbReference type="EMBL" id="QDU73888.1"/>
    </source>
</evidence>
<evidence type="ECO:0000313" key="6">
    <source>
        <dbReference type="Proteomes" id="UP000318626"/>
    </source>
</evidence>